<proteinExistence type="inferred from homology"/>
<evidence type="ECO:0000256" key="9">
    <source>
        <dbReference type="ARBA" id="ARBA00038313"/>
    </source>
</evidence>
<dbReference type="Proteomes" id="UP000237441">
    <property type="component" value="Unassembled WGS sequence"/>
</dbReference>
<sequence>MLGISYGRLSRWRLLITNSRQSRYLAAMTAAQETTQSVATLAVEATAAASTTAATKKLHGRAFYESIGSPKFIVAPMVNQSEFAWRMLSRSFLSADEKSKMLAYTPMFHARLFSQDPKYLKAHFQATRPGATGDSYDSSLWLDGNPSGDRPLFVQFCANDPAHLLAAARQVAPYCDAVDLNLGCPQGIARKGHYGAFLQEDQDLVFRLIHTLHTELSIPVTAKIRILETKEQTLAYAQTVLRAGASILTVHGRRREQKGHLTGVADWQMLRFLRESLPPETVLFANGNVLQHGDVEACLAATGFDGVMSAEGNLSNPGVFAKPPAVGEEGREYWRGKDGKGGWRVDAVMRRYMDIIHKYALDAEPPARRPLFVPGDDTAWLTAEEDDLDEGDERGQKRRKTTAASATDSELGGAAAAKRHDPSSSPNIVAMQPHLFHLLRHFVTKHTDVRDMLARTRKTGMAGFEAVLDAVERRVAEGLLEYERTNGGSFEEEVRMAAERPRETADGGESSMEALLRCKRPWWVVQPIVRPLPSEALAKGSIRPSKKELKDKARGEEEDKKKGVELEQVVQKNEAVEA</sequence>
<feature type="region of interest" description="Disordered" evidence="18">
    <location>
        <begin position="384"/>
        <end position="427"/>
    </location>
</feature>
<keyword evidence="6" id="KW-0521">NADP</keyword>
<evidence type="ECO:0000256" key="6">
    <source>
        <dbReference type="ARBA" id="ARBA00022857"/>
    </source>
</evidence>
<organism evidence="20 21">
    <name type="scientific">Beauveria bassiana</name>
    <name type="common">White muscardine disease fungus</name>
    <name type="synonym">Tritirachium shiotae</name>
    <dbReference type="NCBI Taxonomy" id="176275"/>
    <lineage>
        <taxon>Eukaryota</taxon>
        <taxon>Fungi</taxon>
        <taxon>Dikarya</taxon>
        <taxon>Ascomycota</taxon>
        <taxon>Pezizomycotina</taxon>
        <taxon>Sordariomycetes</taxon>
        <taxon>Hypocreomycetidae</taxon>
        <taxon>Hypocreales</taxon>
        <taxon>Cordycipitaceae</taxon>
        <taxon>Beauveria</taxon>
    </lineage>
</organism>
<comment type="catalytic activity">
    <reaction evidence="14">
        <text>a 5,6-dihydrouridine in mRNA + NAD(+) = a uridine in mRNA + NADH + H(+)</text>
        <dbReference type="Rhea" id="RHEA:69851"/>
        <dbReference type="Rhea" id="RHEA-COMP:14658"/>
        <dbReference type="Rhea" id="RHEA-COMP:17789"/>
        <dbReference type="ChEBI" id="CHEBI:15378"/>
        <dbReference type="ChEBI" id="CHEBI:57540"/>
        <dbReference type="ChEBI" id="CHEBI:57945"/>
        <dbReference type="ChEBI" id="CHEBI:65315"/>
        <dbReference type="ChEBI" id="CHEBI:74443"/>
    </reaction>
    <physiologicalReaction direction="right-to-left" evidence="14">
        <dbReference type="Rhea" id="RHEA:69853"/>
    </physiologicalReaction>
</comment>
<comment type="function">
    <text evidence="11">Catalyzes the synthesis of dihydrouridine, a modified base found in the D-loop of most tRNAs. Specifically modifies U47 in cytoplasmic tRNAs. Catalyzes the synthesis of dihydrouridine in some mRNAs, thereby affecting their translation.</text>
</comment>
<comment type="catalytic activity">
    <reaction evidence="13">
        <text>5,6-dihydrouridine(16) in tRNA + NADP(+) = uridine(16) in tRNA + NADPH + H(+)</text>
        <dbReference type="Rhea" id="RHEA:53376"/>
        <dbReference type="Rhea" id="RHEA-COMP:13543"/>
        <dbReference type="Rhea" id="RHEA-COMP:13544"/>
        <dbReference type="ChEBI" id="CHEBI:15378"/>
        <dbReference type="ChEBI" id="CHEBI:57783"/>
        <dbReference type="ChEBI" id="CHEBI:58349"/>
        <dbReference type="ChEBI" id="CHEBI:65315"/>
        <dbReference type="ChEBI" id="CHEBI:74443"/>
        <dbReference type="EC" id="1.3.1.88"/>
    </reaction>
    <physiologicalReaction direction="right-to-left" evidence="13">
        <dbReference type="Rhea" id="RHEA:53378"/>
    </physiologicalReaction>
</comment>
<dbReference type="Gene3D" id="3.20.20.70">
    <property type="entry name" value="Aldolase class I"/>
    <property type="match status" value="1"/>
</dbReference>
<comment type="cofactor">
    <cofactor evidence="1">
        <name>FMN</name>
        <dbReference type="ChEBI" id="CHEBI:58210"/>
    </cofactor>
</comment>
<comment type="catalytic activity">
    <reaction evidence="17">
        <text>5,6-dihydrouridine(17) in tRNA + NADP(+) = uridine(17) in tRNA + NADPH + H(+)</text>
        <dbReference type="Rhea" id="RHEA:53368"/>
        <dbReference type="Rhea" id="RHEA-COMP:13541"/>
        <dbReference type="Rhea" id="RHEA-COMP:13542"/>
        <dbReference type="ChEBI" id="CHEBI:15378"/>
        <dbReference type="ChEBI" id="CHEBI:57783"/>
        <dbReference type="ChEBI" id="CHEBI:58349"/>
        <dbReference type="ChEBI" id="CHEBI:65315"/>
        <dbReference type="ChEBI" id="CHEBI:74443"/>
        <dbReference type="EC" id="1.3.1.88"/>
    </reaction>
    <physiologicalReaction direction="right-to-left" evidence="17">
        <dbReference type="Rhea" id="RHEA:53370"/>
    </physiologicalReaction>
</comment>
<evidence type="ECO:0000256" key="5">
    <source>
        <dbReference type="ARBA" id="ARBA00022694"/>
    </source>
</evidence>
<evidence type="ECO:0000256" key="12">
    <source>
        <dbReference type="ARBA" id="ARBA00047287"/>
    </source>
</evidence>
<evidence type="ECO:0000256" key="4">
    <source>
        <dbReference type="ARBA" id="ARBA00022664"/>
    </source>
</evidence>
<keyword evidence="5" id="KW-0819">tRNA processing</keyword>
<evidence type="ECO:0000256" key="13">
    <source>
        <dbReference type="ARBA" id="ARBA00047652"/>
    </source>
</evidence>
<gene>
    <name evidence="20" type="ORF">BB8028_0003g11140</name>
</gene>
<evidence type="ECO:0000259" key="19">
    <source>
        <dbReference type="Pfam" id="PF01207"/>
    </source>
</evidence>
<dbReference type="AlphaFoldDB" id="A0A2S7Y8R1"/>
<evidence type="ECO:0000256" key="3">
    <source>
        <dbReference type="ARBA" id="ARBA00022643"/>
    </source>
</evidence>
<evidence type="ECO:0000313" key="20">
    <source>
        <dbReference type="EMBL" id="PQK12497.1"/>
    </source>
</evidence>
<evidence type="ECO:0000256" key="11">
    <source>
        <dbReference type="ARBA" id="ARBA00045934"/>
    </source>
</evidence>
<keyword evidence="8" id="KW-0520">NAD</keyword>
<evidence type="ECO:0000256" key="16">
    <source>
        <dbReference type="ARBA" id="ARBA00049447"/>
    </source>
</evidence>
<evidence type="ECO:0000256" key="18">
    <source>
        <dbReference type="SAM" id="MobiDB-lite"/>
    </source>
</evidence>
<comment type="catalytic activity">
    <reaction evidence="15">
        <text>5,6-dihydrouridine(16) in tRNA + NAD(+) = uridine(16) in tRNA + NADH + H(+)</text>
        <dbReference type="Rhea" id="RHEA:53380"/>
        <dbReference type="Rhea" id="RHEA-COMP:13543"/>
        <dbReference type="Rhea" id="RHEA-COMP:13544"/>
        <dbReference type="ChEBI" id="CHEBI:15378"/>
        <dbReference type="ChEBI" id="CHEBI:57540"/>
        <dbReference type="ChEBI" id="CHEBI:57945"/>
        <dbReference type="ChEBI" id="CHEBI:65315"/>
        <dbReference type="ChEBI" id="CHEBI:74443"/>
        <dbReference type="EC" id="1.3.1.88"/>
    </reaction>
    <physiologicalReaction direction="right-to-left" evidence="15">
        <dbReference type="Rhea" id="RHEA:53382"/>
    </physiologicalReaction>
</comment>
<evidence type="ECO:0000313" key="21">
    <source>
        <dbReference type="Proteomes" id="UP000237441"/>
    </source>
</evidence>
<dbReference type="GO" id="GO:0050660">
    <property type="term" value="F:flavin adenine dinucleotide binding"/>
    <property type="evidence" value="ECO:0007669"/>
    <property type="project" value="InterPro"/>
</dbReference>
<feature type="region of interest" description="Disordered" evidence="18">
    <location>
        <begin position="535"/>
        <end position="566"/>
    </location>
</feature>
<protein>
    <recommendedName>
        <fullName evidence="10">tRNA-dihydrouridine(16/17) synthase [NAD(P)(+)]</fullName>
        <ecNumber evidence="10">1.3.1.88</ecNumber>
    </recommendedName>
</protein>
<keyword evidence="2" id="KW-0285">Flavoprotein</keyword>
<feature type="compositionally biased region" description="Basic and acidic residues" evidence="18">
    <location>
        <begin position="545"/>
        <end position="565"/>
    </location>
</feature>
<dbReference type="EMBL" id="JRHA01000003">
    <property type="protein sequence ID" value="PQK12497.1"/>
    <property type="molecule type" value="Genomic_DNA"/>
</dbReference>
<evidence type="ECO:0000256" key="1">
    <source>
        <dbReference type="ARBA" id="ARBA00001917"/>
    </source>
</evidence>
<dbReference type="SUPFAM" id="SSF51395">
    <property type="entry name" value="FMN-linked oxidoreductases"/>
    <property type="match status" value="1"/>
</dbReference>
<evidence type="ECO:0000256" key="8">
    <source>
        <dbReference type="ARBA" id="ARBA00023027"/>
    </source>
</evidence>
<evidence type="ECO:0000256" key="14">
    <source>
        <dbReference type="ARBA" id="ARBA00048342"/>
    </source>
</evidence>
<reference evidence="20 21" key="1">
    <citation type="submission" date="2016-07" db="EMBL/GenBank/DDBJ databases">
        <title>Comparative genomics of the entomopathogenic fungus Beauveria bassiana.</title>
        <authorList>
            <person name="Valero Jimenez C.A."/>
            <person name="Zwaan B.J."/>
            <person name="Van Kan J.A."/>
            <person name="Takken W."/>
            <person name="Debets A.J."/>
            <person name="Schoustra S.E."/>
            <person name="Koenraadt C.J."/>
        </authorList>
    </citation>
    <scope>NUCLEOTIDE SEQUENCE [LARGE SCALE GENOMIC DNA]</scope>
    <source>
        <strain evidence="20 21">ARSEF 8028</strain>
    </source>
</reference>
<comment type="similarity">
    <text evidence="9">Belongs to the Dus family. Dus1 subfamily.</text>
</comment>
<evidence type="ECO:0000256" key="7">
    <source>
        <dbReference type="ARBA" id="ARBA00023002"/>
    </source>
</evidence>
<dbReference type="GO" id="GO:0017150">
    <property type="term" value="F:tRNA dihydrouridine synthase activity"/>
    <property type="evidence" value="ECO:0007669"/>
    <property type="project" value="InterPro"/>
</dbReference>
<evidence type="ECO:0000256" key="15">
    <source>
        <dbReference type="ARBA" id="ARBA00048934"/>
    </source>
</evidence>
<dbReference type="InterPro" id="IPR035587">
    <property type="entry name" value="DUS-like_FMN-bd"/>
</dbReference>
<dbReference type="GO" id="GO:0006397">
    <property type="term" value="P:mRNA processing"/>
    <property type="evidence" value="ECO:0007669"/>
    <property type="project" value="UniProtKB-KW"/>
</dbReference>
<evidence type="ECO:0000256" key="17">
    <source>
        <dbReference type="ARBA" id="ARBA00049467"/>
    </source>
</evidence>
<evidence type="ECO:0000256" key="2">
    <source>
        <dbReference type="ARBA" id="ARBA00022630"/>
    </source>
</evidence>
<dbReference type="InterPro" id="IPR018517">
    <property type="entry name" value="tRNA_hU_synthase_CS"/>
</dbReference>
<dbReference type="PANTHER" id="PTHR11082:SF5">
    <property type="entry name" value="TRNA-DIHYDROURIDINE(16_17) SYNTHASE [NAD(P)(+)]-LIKE"/>
    <property type="match status" value="1"/>
</dbReference>
<dbReference type="Pfam" id="PF01207">
    <property type="entry name" value="Dus"/>
    <property type="match status" value="1"/>
</dbReference>
<evidence type="ECO:0000256" key="10">
    <source>
        <dbReference type="ARBA" id="ARBA00038890"/>
    </source>
</evidence>
<dbReference type="EC" id="1.3.1.88" evidence="10"/>
<comment type="catalytic activity">
    <reaction evidence="12">
        <text>5,6-dihydrouridine(17) in tRNA + NAD(+) = uridine(17) in tRNA + NADH + H(+)</text>
        <dbReference type="Rhea" id="RHEA:53372"/>
        <dbReference type="Rhea" id="RHEA-COMP:13541"/>
        <dbReference type="Rhea" id="RHEA-COMP:13542"/>
        <dbReference type="ChEBI" id="CHEBI:15378"/>
        <dbReference type="ChEBI" id="CHEBI:57540"/>
        <dbReference type="ChEBI" id="CHEBI:57945"/>
        <dbReference type="ChEBI" id="CHEBI:65315"/>
        <dbReference type="ChEBI" id="CHEBI:74443"/>
        <dbReference type="EC" id="1.3.1.88"/>
    </reaction>
    <physiologicalReaction direction="right-to-left" evidence="12">
        <dbReference type="Rhea" id="RHEA:53374"/>
    </physiologicalReaction>
</comment>
<comment type="catalytic activity">
    <reaction evidence="16">
        <text>a 5,6-dihydrouridine in mRNA + NADP(+) = a uridine in mRNA + NADPH + H(+)</text>
        <dbReference type="Rhea" id="RHEA:69855"/>
        <dbReference type="Rhea" id="RHEA-COMP:14658"/>
        <dbReference type="Rhea" id="RHEA-COMP:17789"/>
        <dbReference type="ChEBI" id="CHEBI:15378"/>
        <dbReference type="ChEBI" id="CHEBI:57783"/>
        <dbReference type="ChEBI" id="CHEBI:58349"/>
        <dbReference type="ChEBI" id="CHEBI:65315"/>
        <dbReference type="ChEBI" id="CHEBI:74443"/>
    </reaction>
    <physiologicalReaction direction="right-to-left" evidence="16">
        <dbReference type="Rhea" id="RHEA:69857"/>
    </physiologicalReaction>
</comment>
<keyword evidence="3" id="KW-0288">FMN</keyword>
<dbReference type="OrthoDB" id="272303at2759"/>
<dbReference type="CDD" id="cd02801">
    <property type="entry name" value="DUS_like_FMN"/>
    <property type="match status" value="1"/>
</dbReference>
<keyword evidence="7" id="KW-0560">Oxidoreductase</keyword>
<comment type="caution">
    <text evidence="20">The sequence shown here is derived from an EMBL/GenBank/DDBJ whole genome shotgun (WGS) entry which is preliminary data.</text>
</comment>
<name>A0A2S7Y8R1_BEABA</name>
<feature type="domain" description="DUS-like FMN-binding" evidence="19">
    <location>
        <begin position="74"/>
        <end position="322"/>
    </location>
</feature>
<dbReference type="PROSITE" id="PS01136">
    <property type="entry name" value="UPF0034"/>
    <property type="match status" value="1"/>
</dbReference>
<dbReference type="PANTHER" id="PTHR11082">
    <property type="entry name" value="TRNA-DIHYDROURIDINE SYNTHASE"/>
    <property type="match status" value="1"/>
</dbReference>
<accession>A0A2S7Y8R1</accession>
<keyword evidence="4" id="KW-0507">mRNA processing</keyword>
<dbReference type="InterPro" id="IPR013785">
    <property type="entry name" value="Aldolase_TIM"/>
</dbReference>